<reference evidence="7" key="1">
    <citation type="submission" date="2022-08" db="EMBL/GenBank/DDBJ databases">
        <title>Genome sequencing of akame (Lates japonicus).</title>
        <authorList>
            <person name="Hashiguchi Y."/>
            <person name="Takahashi H."/>
        </authorList>
    </citation>
    <scope>NUCLEOTIDE SEQUENCE</scope>
    <source>
        <strain evidence="7">Kochi</strain>
    </source>
</reference>
<dbReference type="Gene3D" id="2.10.110.10">
    <property type="entry name" value="Cysteine Rich Protein"/>
    <property type="match status" value="2"/>
</dbReference>
<dbReference type="GO" id="GO:0007507">
    <property type="term" value="P:heart development"/>
    <property type="evidence" value="ECO:0007669"/>
    <property type="project" value="TreeGrafter"/>
</dbReference>
<keyword evidence="8" id="KW-1185">Reference proteome</keyword>
<dbReference type="FunFam" id="2.10.110.10:FF:000020">
    <property type="entry name" value="PDZ and LIM domain protein 5"/>
    <property type="match status" value="1"/>
</dbReference>
<dbReference type="Pfam" id="PF00412">
    <property type="entry name" value="LIM"/>
    <property type="match status" value="1"/>
</dbReference>
<dbReference type="PANTHER" id="PTHR24214">
    <property type="entry name" value="PDZ AND LIM DOMAIN PROTEIN ZASP"/>
    <property type="match status" value="1"/>
</dbReference>
<dbReference type="Proteomes" id="UP001279410">
    <property type="component" value="Unassembled WGS sequence"/>
</dbReference>
<proteinExistence type="predicted"/>
<feature type="non-terminal residue" evidence="7">
    <location>
        <position position="305"/>
    </location>
</feature>
<protein>
    <submittedName>
        <fullName evidence="7">PDZ and LIM domain protein 5a isoform X1</fullName>
    </submittedName>
</protein>
<dbReference type="SUPFAM" id="SSF57716">
    <property type="entry name" value="Glucocorticoid receptor-like (DNA-binding domain)"/>
    <property type="match status" value="2"/>
</dbReference>
<dbReference type="GO" id="GO:0061061">
    <property type="term" value="P:muscle structure development"/>
    <property type="evidence" value="ECO:0007669"/>
    <property type="project" value="TreeGrafter"/>
</dbReference>
<evidence type="ECO:0000256" key="1">
    <source>
        <dbReference type="ARBA" id="ARBA00022723"/>
    </source>
</evidence>
<evidence type="ECO:0000256" key="5">
    <source>
        <dbReference type="SAM" id="MobiDB-lite"/>
    </source>
</evidence>
<dbReference type="GO" id="GO:0005912">
    <property type="term" value="C:adherens junction"/>
    <property type="evidence" value="ECO:0007669"/>
    <property type="project" value="TreeGrafter"/>
</dbReference>
<evidence type="ECO:0000256" key="4">
    <source>
        <dbReference type="PROSITE-ProRule" id="PRU00125"/>
    </source>
</evidence>
<dbReference type="GO" id="GO:0003779">
    <property type="term" value="F:actin binding"/>
    <property type="evidence" value="ECO:0007669"/>
    <property type="project" value="TreeGrafter"/>
</dbReference>
<dbReference type="GO" id="GO:0001725">
    <property type="term" value="C:stress fiber"/>
    <property type="evidence" value="ECO:0007669"/>
    <property type="project" value="TreeGrafter"/>
</dbReference>
<evidence type="ECO:0000259" key="6">
    <source>
        <dbReference type="PROSITE" id="PS50023"/>
    </source>
</evidence>
<gene>
    <name evidence="7" type="ORF">AKAME5_002418100</name>
</gene>
<dbReference type="GO" id="GO:0046872">
    <property type="term" value="F:metal ion binding"/>
    <property type="evidence" value="ECO:0007669"/>
    <property type="project" value="UniProtKB-KW"/>
</dbReference>
<dbReference type="GO" id="GO:0031941">
    <property type="term" value="C:filamentous actin"/>
    <property type="evidence" value="ECO:0007669"/>
    <property type="project" value="TreeGrafter"/>
</dbReference>
<dbReference type="EMBL" id="BRZM01001263">
    <property type="protein sequence ID" value="GLD72856.1"/>
    <property type="molecule type" value="Genomic_DNA"/>
</dbReference>
<dbReference type="InterPro" id="IPR050604">
    <property type="entry name" value="PDZ-LIM_domain"/>
</dbReference>
<sequence>MVRRELLLSPLDFLPRAAPCPPPLTPSAPTRQTYTECRSPVQARTTYQSNPRPPEKATSQSLLDALLITPVIESSPLYLRKKKKRRNVSELHLPKNKRVSWHQSAIEEGDPLFSSPVNAVYVFRTCCNSGSRPTEWFDYPSFGMKGNGSASVPRGPVHPDSPQPHPKDEDTLVQMAEHIPGTRQQCAPHCKWSSDIGCEEEQGCVYCEHSYEDFFAPTCSRCQAKILGEVINALKQTWHVYCVLCVCCQQPIRNNTFHLEDGEPYCEQDFYSLFGTGCHGCEFPIEAGDKFLEALGYTWHDTCFV</sequence>
<keyword evidence="3 4" id="KW-0440">LIM domain</keyword>
<keyword evidence="1 4" id="KW-0479">Metal-binding</keyword>
<organism evidence="7 8">
    <name type="scientific">Lates japonicus</name>
    <name type="common">Japanese lates</name>
    <dbReference type="NCBI Taxonomy" id="270547"/>
    <lineage>
        <taxon>Eukaryota</taxon>
        <taxon>Metazoa</taxon>
        <taxon>Chordata</taxon>
        <taxon>Craniata</taxon>
        <taxon>Vertebrata</taxon>
        <taxon>Euteleostomi</taxon>
        <taxon>Actinopterygii</taxon>
        <taxon>Neopterygii</taxon>
        <taxon>Teleostei</taxon>
        <taxon>Neoteleostei</taxon>
        <taxon>Acanthomorphata</taxon>
        <taxon>Carangaria</taxon>
        <taxon>Carangaria incertae sedis</taxon>
        <taxon>Centropomidae</taxon>
        <taxon>Lates</taxon>
    </lineage>
</organism>
<dbReference type="PROSITE" id="PS50023">
    <property type="entry name" value="LIM_DOMAIN_2"/>
    <property type="match status" value="1"/>
</dbReference>
<feature type="domain" description="LIM zinc-binding" evidence="6">
    <location>
        <begin position="217"/>
        <end position="276"/>
    </location>
</feature>
<evidence type="ECO:0000313" key="7">
    <source>
        <dbReference type="EMBL" id="GLD72856.1"/>
    </source>
</evidence>
<accession>A0AAD3RLJ2</accession>
<comment type="caution">
    <text evidence="7">The sequence shown here is derived from an EMBL/GenBank/DDBJ whole genome shotgun (WGS) entry which is preliminary data.</text>
</comment>
<dbReference type="SMART" id="SM00132">
    <property type="entry name" value="LIM"/>
    <property type="match status" value="1"/>
</dbReference>
<evidence type="ECO:0000313" key="8">
    <source>
        <dbReference type="Proteomes" id="UP001279410"/>
    </source>
</evidence>
<dbReference type="GO" id="GO:0030018">
    <property type="term" value="C:Z disc"/>
    <property type="evidence" value="ECO:0007669"/>
    <property type="project" value="TreeGrafter"/>
</dbReference>
<dbReference type="PROSITE" id="PS00478">
    <property type="entry name" value="LIM_DOMAIN_1"/>
    <property type="match status" value="1"/>
</dbReference>
<evidence type="ECO:0000256" key="2">
    <source>
        <dbReference type="ARBA" id="ARBA00022833"/>
    </source>
</evidence>
<name>A0AAD3RLJ2_LATJO</name>
<feature type="region of interest" description="Disordered" evidence="5">
    <location>
        <begin position="148"/>
        <end position="168"/>
    </location>
</feature>
<dbReference type="GO" id="GO:0051371">
    <property type="term" value="F:muscle alpha-actinin binding"/>
    <property type="evidence" value="ECO:0007669"/>
    <property type="project" value="TreeGrafter"/>
</dbReference>
<dbReference type="InterPro" id="IPR001781">
    <property type="entry name" value="Znf_LIM"/>
</dbReference>
<dbReference type="GO" id="GO:0030036">
    <property type="term" value="P:actin cytoskeleton organization"/>
    <property type="evidence" value="ECO:0007669"/>
    <property type="project" value="TreeGrafter"/>
</dbReference>
<dbReference type="AlphaFoldDB" id="A0AAD3RLJ2"/>
<dbReference type="PANTHER" id="PTHR24214:SF32">
    <property type="entry name" value="PDZ AND LIM DOMAIN PROTEIN 5"/>
    <property type="match status" value="1"/>
</dbReference>
<evidence type="ECO:0000256" key="3">
    <source>
        <dbReference type="ARBA" id="ARBA00023038"/>
    </source>
</evidence>
<keyword evidence="2 4" id="KW-0862">Zinc</keyword>